<feature type="signal peptide" evidence="1">
    <location>
        <begin position="1"/>
        <end position="15"/>
    </location>
</feature>
<reference evidence="2 3" key="1">
    <citation type="submission" date="2019-03" db="EMBL/GenBank/DDBJ databases">
        <title>First draft genome of Liparis tanakae, snailfish: a comprehensive survey of snailfish specific genes.</title>
        <authorList>
            <person name="Kim W."/>
            <person name="Song I."/>
            <person name="Jeong J.-H."/>
            <person name="Kim D."/>
            <person name="Kim S."/>
            <person name="Ryu S."/>
            <person name="Song J.Y."/>
            <person name="Lee S.K."/>
        </authorList>
    </citation>
    <scope>NUCLEOTIDE SEQUENCE [LARGE SCALE GENOMIC DNA]</scope>
    <source>
        <tissue evidence="2">Muscle</tissue>
    </source>
</reference>
<accession>A0A4Z2GH28</accession>
<feature type="chain" id="PRO_5021223541" description="Secreted protein" evidence="1">
    <location>
        <begin position="16"/>
        <end position="76"/>
    </location>
</feature>
<evidence type="ECO:0000313" key="2">
    <source>
        <dbReference type="EMBL" id="TNN52796.1"/>
    </source>
</evidence>
<sequence>MKYSWLCWSLRRSFSVSWVLHVSPPLPSPPPTHVGGFADEPLLRVEDVFDAAHQLQRTAVIRALGGEEHMCRVKAH</sequence>
<name>A0A4Z2GH28_9TELE</name>
<organism evidence="2 3">
    <name type="scientific">Liparis tanakae</name>
    <name type="common">Tanaka's snailfish</name>
    <dbReference type="NCBI Taxonomy" id="230148"/>
    <lineage>
        <taxon>Eukaryota</taxon>
        <taxon>Metazoa</taxon>
        <taxon>Chordata</taxon>
        <taxon>Craniata</taxon>
        <taxon>Vertebrata</taxon>
        <taxon>Euteleostomi</taxon>
        <taxon>Actinopterygii</taxon>
        <taxon>Neopterygii</taxon>
        <taxon>Teleostei</taxon>
        <taxon>Neoteleostei</taxon>
        <taxon>Acanthomorphata</taxon>
        <taxon>Eupercaria</taxon>
        <taxon>Perciformes</taxon>
        <taxon>Cottioidei</taxon>
        <taxon>Cottales</taxon>
        <taxon>Liparidae</taxon>
        <taxon>Liparis</taxon>
    </lineage>
</organism>
<keyword evidence="3" id="KW-1185">Reference proteome</keyword>
<dbReference type="AlphaFoldDB" id="A0A4Z2GH28"/>
<dbReference type="Proteomes" id="UP000314294">
    <property type="component" value="Unassembled WGS sequence"/>
</dbReference>
<evidence type="ECO:0000256" key="1">
    <source>
        <dbReference type="SAM" id="SignalP"/>
    </source>
</evidence>
<protein>
    <recommendedName>
        <fullName evidence="4">Secreted protein</fullName>
    </recommendedName>
</protein>
<comment type="caution">
    <text evidence="2">The sequence shown here is derived from an EMBL/GenBank/DDBJ whole genome shotgun (WGS) entry which is preliminary data.</text>
</comment>
<evidence type="ECO:0008006" key="4">
    <source>
        <dbReference type="Google" id="ProtNLM"/>
    </source>
</evidence>
<evidence type="ECO:0000313" key="3">
    <source>
        <dbReference type="Proteomes" id="UP000314294"/>
    </source>
</evidence>
<keyword evidence="1" id="KW-0732">Signal</keyword>
<proteinExistence type="predicted"/>
<dbReference type="EMBL" id="SRLO01000536">
    <property type="protein sequence ID" value="TNN52796.1"/>
    <property type="molecule type" value="Genomic_DNA"/>
</dbReference>
<gene>
    <name evidence="2" type="ORF">EYF80_037029</name>
</gene>